<dbReference type="Pfam" id="PF11017">
    <property type="entry name" value="DUF2855"/>
    <property type="match status" value="1"/>
</dbReference>
<protein>
    <recommendedName>
        <fullName evidence="3">DUF2855 domain-containing protein</fullName>
    </recommendedName>
</protein>
<organism evidence="1 2">
    <name type="scientific">Paraglaciecola arctica BSs20135</name>
    <dbReference type="NCBI Taxonomy" id="493475"/>
    <lineage>
        <taxon>Bacteria</taxon>
        <taxon>Pseudomonadati</taxon>
        <taxon>Pseudomonadota</taxon>
        <taxon>Gammaproteobacteria</taxon>
        <taxon>Alteromonadales</taxon>
        <taxon>Alteromonadaceae</taxon>
        <taxon>Paraglaciecola</taxon>
    </lineage>
</organism>
<sequence length="370" mass="41349">MSEVHNVTEVWIEKSNVANTKIVEKELDSTQLSTDEVLLEIDSFGFSANNITYSVFGDKMGYWGFFPADDTWGIVPMWGFATVLESNHADVKVGEKVFGYLPMASHLVITAGKMSPTHFFDISEKRKSISPVYDNYVRCATDPGYQVEREAWQLNYRPLFMTSFVLDDFVGEGLVASEQPVKQVILTSASSKTAYGAAHLLMKHKKERGLDYQVIGLTSASNKAFTQDLGCYDQVLGYDEIAQLGQDKVSWVLDFAGNKTLLLNLQNQFAENLGKLVLIGSTDVDAQQDKPDGHLDSEFFFAPSQVKKRTGEWGHAGFAERYAKAWQSFAVHMNDKVQVAEYSGAKAIEALYHTGLENKLNNLEINVLKF</sequence>
<dbReference type="InterPro" id="IPR011032">
    <property type="entry name" value="GroES-like_sf"/>
</dbReference>
<keyword evidence="2" id="KW-1185">Reference proteome</keyword>
<evidence type="ECO:0000313" key="2">
    <source>
        <dbReference type="Proteomes" id="UP000006327"/>
    </source>
</evidence>
<evidence type="ECO:0000313" key="1">
    <source>
        <dbReference type="EMBL" id="GAC17737.1"/>
    </source>
</evidence>
<dbReference type="AlphaFoldDB" id="K6YHT7"/>
<dbReference type="Proteomes" id="UP000006327">
    <property type="component" value="Unassembled WGS sequence"/>
</dbReference>
<dbReference type="eggNOG" id="COG2130">
    <property type="taxonomic scope" value="Bacteria"/>
</dbReference>
<proteinExistence type="predicted"/>
<gene>
    <name evidence="1" type="ORF">GARC_0756</name>
</gene>
<dbReference type="STRING" id="493475.GARC_0756"/>
<dbReference type="OrthoDB" id="8953110at2"/>
<evidence type="ECO:0008006" key="3">
    <source>
        <dbReference type="Google" id="ProtNLM"/>
    </source>
</evidence>
<reference evidence="1 2" key="1">
    <citation type="journal article" date="2017" name="Antonie Van Leeuwenhoek">
        <title>Rhizobium rhizosphaerae sp. nov., a novel species isolated from rice rhizosphere.</title>
        <authorList>
            <person name="Zhao J.J."/>
            <person name="Zhang J."/>
            <person name="Zhang R.J."/>
            <person name="Zhang C.W."/>
            <person name="Yin H.Q."/>
            <person name="Zhang X.X."/>
        </authorList>
    </citation>
    <scope>NUCLEOTIDE SEQUENCE [LARGE SCALE GENOMIC DNA]</scope>
    <source>
        <strain evidence="1 2">BSs20135</strain>
    </source>
</reference>
<dbReference type="EMBL" id="BAEO01000010">
    <property type="protein sequence ID" value="GAC17737.1"/>
    <property type="molecule type" value="Genomic_DNA"/>
</dbReference>
<accession>K6YHT7</accession>
<name>K6YHT7_9ALTE</name>
<comment type="caution">
    <text evidence="1">The sequence shown here is derived from an EMBL/GenBank/DDBJ whole genome shotgun (WGS) entry which is preliminary data.</text>
</comment>
<dbReference type="SUPFAM" id="SSF50129">
    <property type="entry name" value="GroES-like"/>
    <property type="match status" value="1"/>
</dbReference>
<dbReference type="RefSeq" id="WP_007616823.1">
    <property type="nucleotide sequence ID" value="NZ_BAEO01000010.1"/>
</dbReference>
<dbReference type="InterPro" id="IPR021276">
    <property type="entry name" value="DUF2855"/>
</dbReference>